<evidence type="ECO:0000256" key="5">
    <source>
        <dbReference type="ARBA" id="ARBA00022777"/>
    </source>
</evidence>
<sequence length="580" mass="65322">MTQPTIRELAKQGDPQAIAILFNHALKPKGITTTASRLEDILSLIVEADPTPDREAIATAIHKGLTKLEVRSIRKVRLLGRQTGQQTPAWEREFILEIPEDETLEPLSERLQEPPKLDLSIEHEEEEAQTPKDGMHGVGDVVRDRYRILEQIGRGSNGITYKAEDLQTKELVAIKALSLRNMGDWKQIELFEREAKILEQLNHPAIPRYLDYFQIDTPEDRAFYIVQQLAEGQNLAKLVENGWRTNEKGVRKIAIQVLEILTYLHDLKPPVIHRDIKPHNLIYGNDGKIFLVDFGAVQDTYRSTMARGSTVVGTFGYMAPEQFQGQSVPATDLYALGATLLFLLTHRSPAELPQERLRYSFRSKVQISDNFANWLQKIVEPDLEDRFHSAKEALGTLRGRIAIGNKLRKPLSWKALVGMGVATVVIGSIINAYKWDILIRVFHTDNPLTSFCMMIEGLGYKALPKMDEKTRRLMKEYINGIGYFGYSVYEGYTSNTSCISESGDREIIQLLIDKKIDFDKDKSLFFARSIDTAKLLIEKGADVNAKANDGSTPLHVAKSLDIAKLLIEKGADVNAKANDG</sequence>
<dbReference type="InterPro" id="IPR008271">
    <property type="entry name" value="Ser/Thr_kinase_AS"/>
</dbReference>
<keyword evidence="4 10" id="KW-0547">Nucleotide-binding</keyword>
<evidence type="ECO:0000313" key="12">
    <source>
        <dbReference type="EMBL" id="MEE3717628.1"/>
    </source>
</evidence>
<keyword evidence="9" id="KW-0040">ANK repeat</keyword>
<dbReference type="PANTHER" id="PTHR24363:SF0">
    <property type="entry name" value="SERINE_THREONINE KINASE LIKE DOMAIN CONTAINING 1"/>
    <property type="match status" value="1"/>
</dbReference>
<evidence type="ECO:0000256" key="4">
    <source>
        <dbReference type="ARBA" id="ARBA00022741"/>
    </source>
</evidence>
<dbReference type="Pfam" id="PF00069">
    <property type="entry name" value="Pkinase"/>
    <property type="match status" value="1"/>
</dbReference>
<dbReference type="SMART" id="SM00248">
    <property type="entry name" value="ANK"/>
    <property type="match status" value="2"/>
</dbReference>
<feature type="repeat" description="ANK" evidence="9">
    <location>
        <begin position="549"/>
        <end position="578"/>
    </location>
</feature>
<evidence type="ECO:0000256" key="1">
    <source>
        <dbReference type="ARBA" id="ARBA00012513"/>
    </source>
</evidence>
<feature type="non-terminal residue" evidence="12">
    <location>
        <position position="580"/>
    </location>
</feature>
<dbReference type="SUPFAM" id="SSF48403">
    <property type="entry name" value="Ankyrin repeat"/>
    <property type="match status" value="1"/>
</dbReference>
<dbReference type="RefSeq" id="WP_330484058.1">
    <property type="nucleotide sequence ID" value="NZ_JAZBJZ010000047.1"/>
</dbReference>
<name>A0AAW9Q487_9CYAN</name>
<dbReference type="Gene3D" id="1.25.40.20">
    <property type="entry name" value="Ankyrin repeat-containing domain"/>
    <property type="match status" value="1"/>
</dbReference>
<comment type="catalytic activity">
    <reaction evidence="7">
        <text>L-threonyl-[protein] + ATP = O-phospho-L-threonyl-[protein] + ADP + H(+)</text>
        <dbReference type="Rhea" id="RHEA:46608"/>
        <dbReference type="Rhea" id="RHEA-COMP:11060"/>
        <dbReference type="Rhea" id="RHEA-COMP:11605"/>
        <dbReference type="ChEBI" id="CHEBI:15378"/>
        <dbReference type="ChEBI" id="CHEBI:30013"/>
        <dbReference type="ChEBI" id="CHEBI:30616"/>
        <dbReference type="ChEBI" id="CHEBI:61977"/>
        <dbReference type="ChEBI" id="CHEBI:456216"/>
        <dbReference type="EC" id="2.7.11.1"/>
    </reaction>
</comment>
<dbReference type="Proteomes" id="UP001333818">
    <property type="component" value="Unassembled WGS sequence"/>
</dbReference>
<evidence type="ECO:0000256" key="6">
    <source>
        <dbReference type="ARBA" id="ARBA00022840"/>
    </source>
</evidence>
<evidence type="ECO:0000256" key="10">
    <source>
        <dbReference type="PROSITE-ProRule" id="PRU10141"/>
    </source>
</evidence>
<dbReference type="SMART" id="SM00220">
    <property type="entry name" value="S_TKc"/>
    <property type="match status" value="1"/>
</dbReference>
<evidence type="ECO:0000256" key="9">
    <source>
        <dbReference type="PROSITE-ProRule" id="PRU00023"/>
    </source>
</evidence>
<organism evidence="12 13">
    <name type="scientific">Tumidithrix elongata BACA0141</name>
    <dbReference type="NCBI Taxonomy" id="2716417"/>
    <lineage>
        <taxon>Bacteria</taxon>
        <taxon>Bacillati</taxon>
        <taxon>Cyanobacteriota</taxon>
        <taxon>Cyanophyceae</taxon>
        <taxon>Pseudanabaenales</taxon>
        <taxon>Pseudanabaenaceae</taxon>
        <taxon>Tumidithrix</taxon>
        <taxon>Tumidithrix elongata</taxon>
    </lineage>
</organism>
<evidence type="ECO:0000256" key="8">
    <source>
        <dbReference type="ARBA" id="ARBA00048679"/>
    </source>
</evidence>
<keyword evidence="5 12" id="KW-0418">Kinase</keyword>
<dbReference type="InterPro" id="IPR036770">
    <property type="entry name" value="Ankyrin_rpt-contain_sf"/>
</dbReference>
<keyword evidence="3" id="KW-0808">Transferase</keyword>
<comment type="caution">
    <text evidence="12">The sequence shown here is derived from an EMBL/GenBank/DDBJ whole genome shotgun (WGS) entry which is preliminary data.</text>
</comment>
<feature type="domain" description="Protein kinase" evidence="11">
    <location>
        <begin position="146"/>
        <end position="403"/>
    </location>
</feature>
<dbReference type="EMBL" id="JAZBJZ010000047">
    <property type="protein sequence ID" value="MEE3717628.1"/>
    <property type="molecule type" value="Genomic_DNA"/>
</dbReference>
<dbReference type="Pfam" id="PF12796">
    <property type="entry name" value="Ank_2"/>
    <property type="match status" value="1"/>
</dbReference>
<dbReference type="InterPro" id="IPR011009">
    <property type="entry name" value="Kinase-like_dom_sf"/>
</dbReference>
<evidence type="ECO:0000256" key="3">
    <source>
        <dbReference type="ARBA" id="ARBA00022679"/>
    </source>
</evidence>
<dbReference type="GO" id="GO:0005524">
    <property type="term" value="F:ATP binding"/>
    <property type="evidence" value="ECO:0007669"/>
    <property type="project" value="UniProtKB-UniRule"/>
</dbReference>
<dbReference type="InterPro" id="IPR000719">
    <property type="entry name" value="Prot_kinase_dom"/>
</dbReference>
<dbReference type="PROSITE" id="PS50011">
    <property type="entry name" value="PROTEIN_KINASE_DOM"/>
    <property type="match status" value="1"/>
</dbReference>
<dbReference type="CDD" id="cd14014">
    <property type="entry name" value="STKc_PknB_like"/>
    <property type="match status" value="1"/>
</dbReference>
<evidence type="ECO:0000259" key="11">
    <source>
        <dbReference type="PROSITE" id="PS50011"/>
    </source>
</evidence>
<proteinExistence type="predicted"/>
<protein>
    <recommendedName>
        <fullName evidence="1">non-specific serine/threonine protein kinase</fullName>
        <ecNumber evidence="1">2.7.11.1</ecNumber>
    </recommendedName>
</protein>
<dbReference type="Gene3D" id="1.10.510.10">
    <property type="entry name" value="Transferase(Phosphotransferase) domain 1"/>
    <property type="match status" value="1"/>
</dbReference>
<evidence type="ECO:0000256" key="2">
    <source>
        <dbReference type="ARBA" id="ARBA00022527"/>
    </source>
</evidence>
<dbReference type="PROSITE" id="PS00107">
    <property type="entry name" value="PROTEIN_KINASE_ATP"/>
    <property type="match status" value="1"/>
</dbReference>
<dbReference type="PROSITE" id="PS00108">
    <property type="entry name" value="PROTEIN_KINASE_ST"/>
    <property type="match status" value="1"/>
</dbReference>
<comment type="catalytic activity">
    <reaction evidence="8">
        <text>L-seryl-[protein] + ATP = O-phospho-L-seryl-[protein] + ADP + H(+)</text>
        <dbReference type="Rhea" id="RHEA:17989"/>
        <dbReference type="Rhea" id="RHEA-COMP:9863"/>
        <dbReference type="Rhea" id="RHEA-COMP:11604"/>
        <dbReference type="ChEBI" id="CHEBI:15378"/>
        <dbReference type="ChEBI" id="CHEBI:29999"/>
        <dbReference type="ChEBI" id="CHEBI:30616"/>
        <dbReference type="ChEBI" id="CHEBI:83421"/>
        <dbReference type="ChEBI" id="CHEBI:456216"/>
        <dbReference type="EC" id="2.7.11.1"/>
    </reaction>
</comment>
<dbReference type="InterPro" id="IPR002110">
    <property type="entry name" value="Ankyrin_rpt"/>
</dbReference>
<accession>A0AAW9Q487</accession>
<gene>
    <name evidence="12" type="ORF">V2H45_12760</name>
</gene>
<evidence type="ECO:0000256" key="7">
    <source>
        <dbReference type="ARBA" id="ARBA00047899"/>
    </source>
</evidence>
<dbReference type="AlphaFoldDB" id="A0AAW9Q487"/>
<reference evidence="12" key="1">
    <citation type="submission" date="2024-01" db="EMBL/GenBank/DDBJ databases">
        <title>Bank of Algae and Cyanobacteria of the Azores (BACA) strain genomes.</title>
        <authorList>
            <person name="Luz R."/>
            <person name="Cordeiro R."/>
            <person name="Fonseca A."/>
            <person name="Goncalves V."/>
        </authorList>
    </citation>
    <scope>NUCLEOTIDE SEQUENCE</scope>
    <source>
        <strain evidence="12">BACA0141</strain>
    </source>
</reference>
<dbReference type="PROSITE" id="PS50088">
    <property type="entry name" value="ANK_REPEAT"/>
    <property type="match status" value="1"/>
</dbReference>
<evidence type="ECO:0000313" key="13">
    <source>
        <dbReference type="Proteomes" id="UP001333818"/>
    </source>
</evidence>
<keyword evidence="6 10" id="KW-0067">ATP-binding</keyword>
<dbReference type="SUPFAM" id="SSF56112">
    <property type="entry name" value="Protein kinase-like (PK-like)"/>
    <property type="match status" value="1"/>
</dbReference>
<dbReference type="PANTHER" id="PTHR24363">
    <property type="entry name" value="SERINE/THREONINE PROTEIN KINASE"/>
    <property type="match status" value="1"/>
</dbReference>
<keyword evidence="13" id="KW-1185">Reference proteome</keyword>
<dbReference type="EC" id="2.7.11.1" evidence="1"/>
<dbReference type="InterPro" id="IPR017441">
    <property type="entry name" value="Protein_kinase_ATP_BS"/>
</dbReference>
<feature type="binding site" evidence="10">
    <location>
        <position position="175"/>
    </location>
    <ligand>
        <name>ATP</name>
        <dbReference type="ChEBI" id="CHEBI:30616"/>
    </ligand>
</feature>
<dbReference type="GO" id="GO:0004674">
    <property type="term" value="F:protein serine/threonine kinase activity"/>
    <property type="evidence" value="ECO:0007669"/>
    <property type="project" value="UniProtKB-KW"/>
</dbReference>
<keyword evidence="2" id="KW-0723">Serine/threonine-protein kinase</keyword>